<evidence type="ECO:0000259" key="1">
    <source>
        <dbReference type="Pfam" id="PF12697"/>
    </source>
</evidence>
<dbReference type="Pfam" id="PF12697">
    <property type="entry name" value="Abhydrolase_6"/>
    <property type="match status" value="1"/>
</dbReference>
<dbReference type="InterPro" id="IPR050266">
    <property type="entry name" value="AB_hydrolase_sf"/>
</dbReference>
<name>A0A318KD72_9NOCA</name>
<dbReference type="InterPro" id="IPR029058">
    <property type="entry name" value="AB_hydrolase_fold"/>
</dbReference>
<dbReference type="Proteomes" id="UP000247569">
    <property type="component" value="Unassembled WGS sequence"/>
</dbReference>
<dbReference type="InterPro" id="IPR000073">
    <property type="entry name" value="AB_hydrolase_1"/>
</dbReference>
<proteinExistence type="predicted"/>
<dbReference type="AlphaFoldDB" id="A0A318KD72"/>
<dbReference type="SUPFAM" id="SSF53474">
    <property type="entry name" value="alpha/beta-Hydrolases"/>
    <property type="match status" value="1"/>
</dbReference>
<dbReference type="PRINTS" id="PR00111">
    <property type="entry name" value="ABHYDROLASE"/>
</dbReference>
<dbReference type="RefSeq" id="WP_040734354.1">
    <property type="nucleotide sequence ID" value="NZ_QJKF01000001.1"/>
</dbReference>
<accession>A0A318KD72</accession>
<evidence type="ECO:0000313" key="2">
    <source>
        <dbReference type="EMBL" id="PXX71807.1"/>
    </source>
</evidence>
<dbReference type="PANTHER" id="PTHR43798">
    <property type="entry name" value="MONOACYLGLYCEROL LIPASE"/>
    <property type="match status" value="1"/>
</dbReference>
<dbReference type="Gene3D" id="3.40.50.1820">
    <property type="entry name" value="alpha/beta hydrolase"/>
    <property type="match status" value="1"/>
</dbReference>
<reference evidence="2 3" key="1">
    <citation type="submission" date="2018-05" db="EMBL/GenBank/DDBJ databases">
        <title>Genomic Encyclopedia of Type Strains, Phase IV (KMG-IV): sequencing the most valuable type-strain genomes for metagenomic binning, comparative biology and taxonomic classification.</title>
        <authorList>
            <person name="Goeker M."/>
        </authorList>
    </citation>
    <scope>NUCLEOTIDE SEQUENCE [LARGE SCALE GENOMIC DNA]</scope>
    <source>
        <strain evidence="2 3">DSM 44704</strain>
    </source>
</reference>
<gene>
    <name evidence="2" type="ORF">DFR70_1011241</name>
</gene>
<evidence type="ECO:0000313" key="3">
    <source>
        <dbReference type="Proteomes" id="UP000247569"/>
    </source>
</evidence>
<feature type="domain" description="AB hydrolase-1" evidence="1">
    <location>
        <begin position="25"/>
        <end position="262"/>
    </location>
</feature>
<dbReference type="GO" id="GO:0003824">
    <property type="term" value="F:catalytic activity"/>
    <property type="evidence" value="ECO:0007669"/>
    <property type="project" value="UniProtKB-ARBA"/>
</dbReference>
<organism evidence="2 3">
    <name type="scientific">Nocardia tenerifensis</name>
    <dbReference type="NCBI Taxonomy" id="228006"/>
    <lineage>
        <taxon>Bacteria</taxon>
        <taxon>Bacillati</taxon>
        <taxon>Actinomycetota</taxon>
        <taxon>Actinomycetes</taxon>
        <taxon>Mycobacteriales</taxon>
        <taxon>Nocardiaceae</taxon>
        <taxon>Nocardia</taxon>
    </lineage>
</organism>
<dbReference type="GO" id="GO:0016020">
    <property type="term" value="C:membrane"/>
    <property type="evidence" value="ECO:0007669"/>
    <property type="project" value="TreeGrafter"/>
</dbReference>
<comment type="caution">
    <text evidence="2">The sequence shown here is derived from an EMBL/GenBank/DDBJ whole genome shotgun (WGS) entry which is preliminary data.</text>
</comment>
<keyword evidence="3" id="KW-1185">Reference proteome</keyword>
<dbReference type="PANTHER" id="PTHR43798:SF33">
    <property type="entry name" value="HYDROLASE, PUTATIVE (AFU_ORTHOLOGUE AFUA_2G14860)-RELATED"/>
    <property type="match status" value="1"/>
</dbReference>
<protein>
    <submittedName>
        <fullName evidence="2">Pimeloyl-ACP methyl ester carboxylesterase</fullName>
    </submittedName>
</protein>
<dbReference type="EMBL" id="QJKF01000001">
    <property type="protein sequence ID" value="PXX71807.1"/>
    <property type="molecule type" value="Genomic_DNA"/>
</dbReference>
<sequence length="272" mass="28978">MSLAFDTGAEQLELAYDVRGHGPTLILLHGLVHRRHAWDPVAERLARHRRVVTVDLPGHGDSPELPEDADVLEGSIERLARFVRAVTPPGEKPHLAGNSLGGYLALELACRGMASSVTALSPAGFALGALDHRRSIAMFTALRAAVRLMTADRVSAALVRAPLRAILLAAFYARGWKADPVTAAIDVRSLLDNAVIDRATSAPVPKFTDPAKVDCPVTIAWGRRDLILPVYQARQAGKLFPQATMLTLPGLGHVPMPDDPALIGAVLLAGSS</sequence>